<dbReference type="EMBL" id="QQAV01000005">
    <property type="protein sequence ID" value="RDI24123.1"/>
    <property type="molecule type" value="Genomic_DNA"/>
</dbReference>
<keyword evidence="2" id="KW-0238">DNA-binding</keyword>
<comment type="caution">
    <text evidence="7">The sequence shown here is derived from an EMBL/GenBank/DDBJ whole genome shotgun (WGS) entry which is preliminary data.</text>
</comment>
<dbReference type="CDD" id="cd00038">
    <property type="entry name" value="CAP_ED"/>
    <property type="match status" value="1"/>
</dbReference>
<sequence>MYIHPLLSSVPPRAREALVRLIELRNFRRNEVVLNVGDDIDALYCVGSGLLRVVVPGPNDATVTTNFLSPDDLHLGAPLDGPKQPSDLSLIAALPSSVYVMPLWTLRRLCESYPSVPLVLMQMQCRQMLALRKQIRRRTTMSAEHLVGRVLQELTQLAPEGDHAFDRRISQGVIASYAGLSRPMVNKVLKELEERGVVQRDGDAVHVRDDLAFNTDFHAPLGPDELAPPSRAPDHPDKDFPIDFGSRF</sequence>
<dbReference type="GO" id="GO:0003677">
    <property type="term" value="F:DNA binding"/>
    <property type="evidence" value="ECO:0007669"/>
    <property type="project" value="UniProtKB-KW"/>
</dbReference>
<dbReference type="PROSITE" id="PS50042">
    <property type="entry name" value="CNMP_BINDING_3"/>
    <property type="match status" value="1"/>
</dbReference>
<dbReference type="Gene3D" id="2.60.120.10">
    <property type="entry name" value="Jelly Rolls"/>
    <property type="match status" value="1"/>
</dbReference>
<evidence type="ECO:0000259" key="6">
    <source>
        <dbReference type="PROSITE" id="PS51063"/>
    </source>
</evidence>
<dbReference type="GO" id="GO:0003700">
    <property type="term" value="F:DNA-binding transcription factor activity"/>
    <property type="evidence" value="ECO:0007669"/>
    <property type="project" value="TreeGrafter"/>
</dbReference>
<dbReference type="AlphaFoldDB" id="A0A370FFM8"/>
<feature type="domain" description="Cyclic nucleotide-binding" evidence="5">
    <location>
        <begin position="6"/>
        <end position="109"/>
    </location>
</feature>
<dbReference type="PANTHER" id="PTHR24567:SF26">
    <property type="entry name" value="REGULATORY PROTEIN YEIL"/>
    <property type="match status" value="1"/>
</dbReference>
<evidence type="ECO:0000256" key="1">
    <source>
        <dbReference type="ARBA" id="ARBA00023015"/>
    </source>
</evidence>
<dbReference type="InterPro" id="IPR018490">
    <property type="entry name" value="cNMP-bd_dom_sf"/>
</dbReference>
<feature type="region of interest" description="Disordered" evidence="4">
    <location>
        <begin position="218"/>
        <end position="248"/>
    </location>
</feature>
<dbReference type="PROSITE" id="PS51063">
    <property type="entry name" value="HTH_CRP_2"/>
    <property type="match status" value="1"/>
</dbReference>
<dbReference type="SMART" id="SM00100">
    <property type="entry name" value="cNMP"/>
    <property type="match status" value="1"/>
</dbReference>
<feature type="compositionally biased region" description="Basic and acidic residues" evidence="4">
    <location>
        <begin position="232"/>
        <end position="241"/>
    </location>
</feature>
<gene>
    <name evidence="7" type="ORF">DFR41_10538</name>
</gene>
<dbReference type="InterPro" id="IPR000595">
    <property type="entry name" value="cNMP-bd_dom"/>
</dbReference>
<accession>A0A370FFM8</accession>
<evidence type="ECO:0000256" key="4">
    <source>
        <dbReference type="SAM" id="MobiDB-lite"/>
    </source>
</evidence>
<dbReference type="SUPFAM" id="SSF46785">
    <property type="entry name" value="Winged helix' DNA-binding domain"/>
    <property type="match status" value="1"/>
</dbReference>
<dbReference type="InterPro" id="IPR036388">
    <property type="entry name" value="WH-like_DNA-bd_sf"/>
</dbReference>
<organism evidence="7 8">
    <name type="scientific">Pseudacidovorax intermedius</name>
    <dbReference type="NCBI Taxonomy" id="433924"/>
    <lineage>
        <taxon>Bacteria</taxon>
        <taxon>Pseudomonadati</taxon>
        <taxon>Pseudomonadota</taxon>
        <taxon>Betaproteobacteria</taxon>
        <taxon>Burkholderiales</taxon>
        <taxon>Comamonadaceae</taxon>
        <taxon>Pseudacidovorax</taxon>
    </lineage>
</organism>
<protein>
    <submittedName>
        <fullName evidence="7">CRP-like cAMP-binding protein</fullName>
    </submittedName>
</protein>
<dbReference type="Pfam" id="PF13545">
    <property type="entry name" value="HTH_Crp_2"/>
    <property type="match status" value="1"/>
</dbReference>
<evidence type="ECO:0000259" key="5">
    <source>
        <dbReference type="PROSITE" id="PS50042"/>
    </source>
</evidence>
<dbReference type="Proteomes" id="UP000255265">
    <property type="component" value="Unassembled WGS sequence"/>
</dbReference>
<evidence type="ECO:0000313" key="7">
    <source>
        <dbReference type="EMBL" id="RDI24123.1"/>
    </source>
</evidence>
<name>A0A370FFM8_9BURK</name>
<evidence type="ECO:0000256" key="3">
    <source>
        <dbReference type="ARBA" id="ARBA00023163"/>
    </source>
</evidence>
<dbReference type="InterPro" id="IPR036390">
    <property type="entry name" value="WH_DNA-bd_sf"/>
</dbReference>
<dbReference type="SMART" id="SM00419">
    <property type="entry name" value="HTH_CRP"/>
    <property type="match status" value="1"/>
</dbReference>
<keyword evidence="1" id="KW-0805">Transcription regulation</keyword>
<evidence type="ECO:0000256" key="2">
    <source>
        <dbReference type="ARBA" id="ARBA00023125"/>
    </source>
</evidence>
<dbReference type="InterPro" id="IPR012318">
    <property type="entry name" value="HTH_CRP"/>
</dbReference>
<dbReference type="SUPFAM" id="SSF51206">
    <property type="entry name" value="cAMP-binding domain-like"/>
    <property type="match status" value="1"/>
</dbReference>
<dbReference type="PANTHER" id="PTHR24567">
    <property type="entry name" value="CRP FAMILY TRANSCRIPTIONAL REGULATORY PROTEIN"/>
    <property type="match status" value="1"/>
</dbReference>
<dbReference type="InterPro" id="IPR050397">
    <property type="entry name" value="Env_Response_Regulators"/>
</dbReference>
<dbReference type="Pfam" id="PF00027">
    <property type="entry name" value="cNMP_binding"/>
    <property type="match status" value="1"/>
</dbReference>
<evidence type="ECO:0000313" key="8">
    <source>
        <dbReference type="Proteomes" id="UP000255265"/>
    </source>
</evidence>
<proteinExistence type="predicted"/>
<keyword evidence="3" id="KW-0804">Transcription</keyword>
<dbReference type="RefSeq" id="WP_017760111.1">
    <property type="nucleotide sequence ID" value="NZ_QQAV01000005.1"/>
</dbReference>
<dbReference type="InterPro" id="IPR014710">
    <property type="entry name" value="RmlC-like_jellyroll"/>
</dbReference>
<reference evidence="7 8" key="1">
    <citation type="submission" date="2018-07" db="EMBL/GenBank/DDBJ databases">
        <title>Genomic Encyclopedia of Type Strains, Phase IV (KMG-IV): sequencing the most valuable type-strain genomes for metagenomic binning, comparative biology and taxonomic classification.</title>
        <authorList>
            <person name="Goeker M."/>
        </authorList>
    </citation>
    <scope>NUCLEOTIDE SEQUENCE [LARGE SCALE GENOMIC DNA]</scope>
    <source>
        <strain evidence="7 8">DSM 21352</strain>
    </source>
</reference>
<feature type="domain" description="HTH crp-type" evidence="6">
    <location>
        <begin position="144"/>
        <end position="211"/>
    </location>
</feature>
<keyword evidence="8" id="KW-1185">Reference proteome</keyword>
<dbReference type="GO" id="GO:0005829">
    <property type="term" value="C:cytosol"/>
    <property type="evidence" value="ECO:0007669"/>
    <property type="project" value="TreeGrafter"/>
</dbReference>
<dbReference type="OrthoDB" id="8845004at2"/>
<dbReference type="Gene3D" id="1.10.10.10">
    <property type="entry name" value="Winged helix-like DNA-binding domain superfamily/Winged helix DNA-binding domain"/>
    <property type="match status" value="1"/>
</dbReference>